<reference evidence="3 4" key="1">
    <citation type="submission" date="2020-08" db="EMBL/GenBank/DDBJ databases">
        <title>Genomic Encyclopedia of Type Strains, Phase IV (KMG-IV): sequencing the most valuable type-strain genomes for metagenomic binning, comparative biology and taxonomic classification.</title>
        <authorList>
            <person name="Goeker M."/>
        </authorList>
    </citation>
    <scope>NUCLEOTIDE SEQUENCE [LARGE SCALE GENOMIC DNA]</scope>
    <source>
        <strain evidence="3 4">DSM 21458</strain>
    </source>
</reference>
<keyword evidence="4" id="KW-1185">Reference proteome</keyword>
<dbReference type="Gene3D" id="2.60.40.10">
    <property type="entry name" value="Immunoglobulins"/>
    <property type="match status" value="1"/>
</dbReference>
<sequence>MNAKITLGILTLTAALAACGGGPTQTAPANPATFTAAATSSRSAELRWSAVTGAAGFVLERKTAGGSYATVANHLPASNTHWADSNLNPATTYTYRLKAYNAAGSSGGVEANVTTPAPGDTRFNLSVAPEALTVQSGRTGSVQVTVSAPEDGQVTLSLEGDVVGSGENRVQGQFVSNPVPGGQTALQLTVGSAVPVGTHLLTVRGRNGDAERTATLRLTVERWLLVDDDRSGNNWGADPTQPSKAFDSAADSRARSALEAADKAFDVVAVGYSGSGQAQDEPDGPSTEQLRRYSGVLWYTGSTFASPLTQGDLDHLQEFLDAGERRLILVSPGLLHNAVGGRSESWQNMPNPVTPAFAFAQQIVGVDQIYFQFGSGGDYSVSGVPGTVTEGASGNVTASVRAFMRPLHPAAALLTAPLGEENAAVAIGRAAAGGRNSSKVVLAGVTLGSVAPNAAHTLLDRLMKF</sequence>
<proteinExistence type="predicted"/>
<dbReference type="CDD" id="cd00063">
    <property type="entry name" value="FN3"/>
    <property type="match status" value="1"/>
</dbReference>
<organism evidence="3 4">
    <name type="scientific">Deinobacterium chartae</name>
    <dbReference type="NCBI Taxonomy" id="521158"/>
    <lineage>
        <taxon>Bacteria</taxon>
        <taxon>Thermotogati</taxon>
        <taxon>Deinococcota</taxon>
        <taxon>Deinococci</taxon>
        <taxon>Deinococcales</taxon>
        <taxon>Deinococcaceae</taxon>
        <taxon>Deinobacterium</taxon>
    </lineage>
</organism>
<feature type="domain" description="Fibronectin type-III" evidence="2">
    <location>
        <begin position="27"/>
        <end position="118"/>
    </location>
</feature>
<evidence type="ECO:0000313" key="4">
    <source>
        <dbReference type="Proteomes" id="UP000569951"/>
    </source>
</evidence>
<comment type="caution">
    <text evidence="3">The sequence shown here is derived from an EMBL/GenBank/DDBJ whole genome shotgun (WGS) entry which is preliminary data.</text>
</comment>
<protein>
    <recommendedName>
        <fullName evidence="2">Fibronectin type-III domain-containing protein</fullName>
    </recommendedName>
</protein>
<dbReference type="InterPro" id="IPR013783">
    <property type="entry name" value="Ig-like_fold"/>
</dbReference>
<dbReference type="InterPro" id="IPR036116">
    <property type="entry name" value="FN3_sf"/>
</dbReference>
<dbReference type="PROSITE" id="PS51257">
    <property type="entry name" value="PROKAR_LIPOPROTEIN"/>
    <property type="match status" value="1"/>
</dbReference>
<dbReference type="SUPFAM" id="SSF49265">
    <property type="entry name" value="Fibronectin type III"/>
    <property type="match status" value="1"/>
</dbReference>
<dbReference type="EMBL" id="JACHHG010000013">
    <property type="protein sequence ID" value="MBB6099599.1"/>
    <property type="molecule type" value="Genomic_DNA"/>
</dbReference>
<keyword evidence="1" id="KW-0732">Signal</keyword>
<dbReference type="InterPro" id="IPR003961">
    <property type="entry name" value="FN3_dom"/>
</dbReference>
<dbReference type="RefSeq" id="WP_183988348.1">
    <property type="nucleotide sequence ID" value="NZ_JACHHG010000013.1"/>
</dbReference>
<evidence type="ECO:0000313" key="3">
    <source>
        <dbReference type="EMBL" id="MBB6099599.1"/>
    </source>
</evidence>
<gene>
    <name evidence="3" type="ORF">HNR42_003052</name>
</gene>
<dbReference type="AlphaFoldDB" id="A0A841I5Q3"/>
<evidence type="ECO:0000256" key="1">
    <source>
        <dbReference type="SAM" id="SignalP"/>
    </source>
</evidence>
<dbReference type="Proteomes" id="UP000569951">
    <property type="component" value="Unassembled WGS sequence"/>
</dbReference>
<dbReference type="SMART" id="SM00060">
    <property type="entry name" value="FN3"/>
    <property type="match status" value="2"/>
</dbReference>
<evidence type="ECO:0000259" key="2">
    <source>
        <dbReference type="PROSITE" id="PS50853"/>
    </source>
</evidence>
<dbReference type="PROSITE" id="PS50853">
    <property type="entry name" value="FN3"/>
    <property type="match status" value="1"/>
</dbReference>
<name>A0A841I5Q3_9DEIO</name>
<feature type="chain" id="PRO_5032745958" description="Fibronectin type-III domain-containing protein" evidence="1">
    <location>
        <begin position="18"/>
        <end position="465"/>
    </location>
</feature>
<feature type="signal peptide" evidence="1">
    <location>
        <begin position="1"/>
        <end position="17"/>
    </location>
</feature>
<accession>A0A841I5Q3</accession>